<reference evidence="2" key="1">
    <citation type="journal article" date="2017" name="Genome Biol.">
        <title>Comparative genomics reveals high biological diversity and specific adaptations in the industrially and medically important fungal genus Aspergillus.</title>
        <authorList>
            <person name="de Vries R.P."/>
            <person name="Riley R."/>
            <person name="Wiebenga A."/>
            <person name="Aguilar-Osorio G."/>
            <person name="Amillis S."/>
            <person name="Uchima C.A."/>
            <person name="Anderluh G."/>
            <person name="Asadollahi M."/>
            <person name="Askin M."/>
            <person name="Barry K."/>
            <person name="Battaglia E."/>
            <person name="Bayram O."/>
            <person name="Benocci T."/>
            <person name="Braus-Stromeyer S.A."/>
            <person name="Caldana C."/>
            <person name="Canovas D."/>
            <person name="Cerqueira G.C."/>
            <person name="Chen F."/>
            <person name="Chen W."/>
            <person name="Choi C."/>
            <person name="Clum A."/>
            <person name="Dos Santos R.A."/>
            <person name="Damasio A.R."/>
            <person name="Diallinas G."/>
            <person name="Emri T."/>
            <person name="Fekete E."/>
            <person name="Flipphi M."/>
            <person name="Freyberg S."/>
            <person name="Gallo A."/>
            <person name="Gournas C."/>
            <person name="Habgood R."/>
            <person name="Hainaut M."/>
            <person name="Harispe M.L."/>
            <person name="Henrissat B."/>
            <person name="Hilden K.S."/>
            <person name="Hope R."/>
            <person name="Hossain A."/>
            <person name="Karabika E."/>
            <person name="Karaffa L."/>
            <person name="Karanyi Z."/>
            <person name="Krasevec N."/>
            <person name="Kuo A."/>
            <person name="Kusch H."/>
            <person name="LaButti K."/>
            <person name="Lagendijk E.L."/>
            <person name="Lapidus A."/>
            <person name="Levasseur A."/>
            <person name="Lindquist E."/>
            <person name="Lipzen A."/>
            <person name="Logrieco A.F."/>
            <person name="MacCabe A."/>
            <person name="Maekelae M.R."/>
            <person name="Malavazi I."/>
            <person name="Melin P."/>
            <person name="Meyer V."/>
            <person name="Mielnichuk N."/>
            <person name="Miskei M."/>
            <person name="Molnar A.P."/>
            <person name="Mule G."/>
            <person name="Ngan C.Y."/>
            <person name="Orejas M."/>
            <person name="Orosz E."/>
            <person name="Ouedraogo J.P."/>
            <person name="Overkamp K.M."/>
            <person name="Park H.-S."/>
            <person name="Perrone G."/>
            <person name="Piumi F."/>
            <person name="Punt P.J."/>
            <person name="Ram A.F."/>
            <person name="Ramon A."/>
            <person name="Rauscher S."/>
            <person name="Record E."/>
            <person name="Riano-Pachon D.M."/>
            <person name="Robert V."/>
            <person name="Roehrig J."/>
            <person name="Ruller R."/>
            <person name="Salamov A."/>
            <person name="Salih N.S."/>
            <person name="Samson R.A."/>
            <person name="Sandor E."/>
            <person name="Sanguinetti M."/>
            <person name="Schuetze T."/>
            <person name="Sepcic K."/>
            <person name="Shelest E."/>
            <person name="Sherlock G."/>
            <person name="Sophianopoulou V."/>
            <person name="Squina F.M."/>
            <person name="Sun H."/>
            <person name="Susca A."/>
            <person name="Todd R.B."/>
            <person name="Tsang A."/>
            <person name="Unkles S.E."/>
            <person name="van de Wiele N."/>
            <person name="van Rossen-Uffink D."/>
            <person name="Oliveira J.V."/>
            <person name="Vesth T.C."/>
            <person name="Visser J."/>
            <person name="Yu J.-H."/>
            <person name="Zhou M."/>
            <person name="Andersen M.R."/>
            <person name="Archer D.B."/>
            <person name="Baker S.E."/>
            <person name="Benoit I."/>
            <person name="Brakhage A.A."/>
            <person name="Braus G.H."/>
            <person name="Fischer R."/>
            <person name="Frisvad J.C."/>
            <person name="Goldman G.H."/>
            <person name="Houbraken J."/>
            <person name="Oakley B."/>
            <person name="Pocsi I."/>
            <person name="Scazzocchio C."/>
            <person name="Seiboth B."/>
            <person name="vanKuyk P.A."/>
            <person name="Wortman J."/>
            <person name="Dyer P.S."/>
            <person name="Grigoriev I.V."/>
        </authorList>
    </citation>
    <scope>NUCLEOTIDE SEQUENCE [LARGE SCALE GENOMIC DNA]</scope>
    <source>
        <strain evidence="2">CBS 593.65</strain>
    </source>
</reference>
<dbReference type="RefSeq" id="XP_040706394.1">
    <property type="nucleotide sequence ID" value="XM_040840198.1"/>
</dbReference>
<dbReference type="STRING" id="1036612.A0A1L9TT89"/>
<keyword evidence="2" id="KW-1185">Reference proteome</keyword>
<accession>A0A1L9TT89</accession>
<organism evidence="1 2">
    <name type="scientific">Aspergillus sydowii CBS 593.65</name>
    <dbReference type="NCBI Taxonomy" id="1036612"/>
    <lineage>
        <taxon>Eukaryota</taxon>
        <taxon>Fungi</taxon>
        <taxon>Dikarya</taxon>
        <taxon>Ascomycota</taxon>
        <taxon>Pezizomycotina</taxon>
        <taxon>Eurotiomycetes</taxon>
        <taxon>Eurotiomycetidae</taxon>
        <taxon>Eurotiales</taxon>
        <taxon>Aspergillaceae</taxon>
        <taxon>Aspergillus</taxon>
        <taxon>Aspergillus subgen. Nidulantes</taxon>
    </lineage>
</organism>
<name>A0A1L9TT89_9EURO</name>
<dbReference type="AlphaFoldDB" id="A0A1L9TT89"/>
<proteinExistence type="predicted"/>
<protein>
    <submittedName>
        <fullName evidence="1">Uncharacterized protein</fullName>
    </submittedName>
</protein>
<dbReference type="VEuPathDB" id="FungiDB:ASPSYDRAFT_1167989"/>
<dbReference type="GeneID" id="63756271"/>
<gene>
    <name evidence="1" type="ORF">ASPSYDRAFT_1167989</name>
</gene>
<dbReference type="Proteomes" id="UP000184356">
    <property type="component" value="Unassembled WGS sequence"/>
</dbReference>
<evidence type="ECO:0000313" key="1">
    <source>
        <dbReference type="EMBL" id="OJJ62588.1"/>
    </source>
</evidence>
<dbReference type="EMBL" id="KV878583">
    <property type="protein sequence ID" value="OJJ62588.1"/>
    <property type="molecule type" value="Genomic_DNA"/>
</dbReference>
<evidence type="ECO:0000313" key="2">
    <source>
        <dbReference type="Proteomes" id="UP000184356"/>
    </source>
</evidence>
<dbReference type="OrthoDB" id="3945550at2759"/>
<sequence length="202" mass="22723">MFTLVIDVQTQTQPLSEDVGLFPASTLTVPNPSFTDMQKTAQTMGGEELRRGTVKFMSLTADIRRGANRLRSWDDMPAKPSPSLAIWFKHLNHLSIHIELGLKDIRRPITPLLTYPTARSIGQAISEQRKQSGISLKRLEMGSFPARFRDVFLVSKPTSRKLGFVRSKFNQRLVVDLSAYEATPNIRFVIPITTITVNSKPI</sequence>